<protein>
    <submittedName>
        <fullName evidence="1">Uncharacterized protein</fullName>
    </submittedName>
</protein>
<name>A0A6J5TCI3_9CAUD</name>
<organism evidence="1">
    <name type="scientific">uncultured Caudovirales phage</name>
    <dbReference type="NCBI Taxonomy" id="2100421"/>
    <lineage>
        <taxon>Viruses</taxon>
        <taxon>Duplodnaviria</taxon>
        <taxon>Heunggongvirae</taxon>
        <taxon>Uroviricota</taxon>
        <taxon>Caudoviricetes</taxon>
        <taxon>Peduoviridae</taxon>
        <taxon>Maltschvirus</taxon>
        <taxon>Maltschvirus maltsch</taxon>
    </lineage>
</organism>
<dbReference type="EMBL" id="LR797823">
    <property type="protein sequence ID" value="CAB4241290.1"/>
    <property type="molecule type" value="Genomic_DNA"/>
</dbReference>
<reference evidence="1" key="1">
    <citation type="submission" date="2020-05" db="EMBL/GenBank/DDBJ databases">
        <authorList>
            <person name="Chiriac C."/>
            <person name="Salcher M."/>
            <person name="Ghai R."/>
            <person name="Kavagutti S V."/>
        </authorList>
    </citation>
    <scope>NUCLEOTIDE SEQUENCE</scope>
</reference>
<proteinExistence type="predicted"/>
<evidence type="ECO:0000313" key="1">
    <source>
        <dbReference type="EMBL" id="CAB4241290.1"/>
    </source>
</evidence>
<sequence length="92" mass="10701">MKQTTLHKRDMFRRYLDANLRSWARLNLGTDSVQRQILEGAPFDYADRIIQKLLITGKQPNDNQGAEAVFKAFKALDIEPTFKSFLIFWGKP</sequence>
<gene>
    <name evidence="1" type="ORF">UFOVP67_37</name>
</gene>
<accession>A0A6J5TCI3</accession>